<feature type="domain" description="SWIM-type" evidence="2">
    <location>
        <begin position="48"/>
        <end position="83"/>
    </location>
</feature>
<reference evidence="3 4" key="1">
    <citation type="journal article" date="2019" name="Environ. Microbiol.">
        <title>At the nexus of three kingdoms: the genome of the mycorrhizal fungus Gigaspora margarita provides insights into plant, endobacterial and fungal interactions.</title>
        <authorList>
            <person name="Venice F."/>
            <person name="Ghignone S."/>
            <person name="Salvioli di Fossalunga A."/>
            <person name="Amselem J."/>
            <person name="Novero M."/>
            <person name="Xianan X."/>
            <person name="Sedzielewska Toro K."/>
            <person name="Morin E."/>
            <person name="Lipzen A."/>
            <person name="Grigoriev I.V."/>
            <person name="Henrissat B."/>
            <person name="Martin F.M."/>
            <person name="Bonfante P."/>
        </authorList>
    </citation>
    <scope>NUCLEOTIDE SEQUENCE [LARGE SCALE GENOMIC DNA]</scope>
    <source>
        <strain evidence="3 4">BEG34</strain>
    </source>
</reference>
<accession>A0A8H3XHT9</accession>
<evidence type="ECO:0000259" key="2">
    <source>
        <dbReference type="PROSITE" id="PS50966"/>
    </source>
</evidence>
<dbReference type="EMBL" id="WTPW01000976">
    <property type="protein sequence ID" value="KAF0465230.1"/>
    <property type="molecule type" value="Genomic_DNA"/>
</dbReference>
<dbReference type="AlphaFoldDB" id="A0A8H3XHT9"/>
<proteinExistence type="predicted"/>
<organism evidence="3 4">
    <name type="scientific">Gigaspora margarita</name>
    <dbReference type="NCBI Taxonomy" id="4874"/>
    <lineage>
        <taxon>Eukaryota</taxon>
        <taxon>Fungi</taxon>
        <taxon>Fungi incertae sedis</taxon>
        <taxon>Mucoromycota</taxon>
        <taxon>Glomeromycotina</taxon>
        <taxon>Glomeromycetes</taxon>
        <taxon>Diversisporales</taxon>
        <taxon>Gigasporaceae</taxon>
        <taxon>Gigaspora</taxon>
    </lineage>
</organism>
<keyword evidence="1" id="KW-0479">Metal-binding</keyword>
<evidence type="ECO:0000256" key="1">
    <source>
        <dbReference type="PROSITE-ProRule" id="PRU00325"/>
    </source>
</evidence>
<keyword evidence="1" id="KW-0863">Zinc-finger</keyword>
<keyword evidence="1" id="KW-0862">Zinc</keyword>
<dbReference type="PROSITE" id="PS50966">
    <property type="entry name" value="ZF_SWIM"/>
    <property type="match status" value="1"/>
</dbReference>
<evidence type="ECO:0000313" key="3">
    <source>
        <dbReference type="EMBL" id="KAF0465230.1"/>
    </source>
</evidence>
<sequence length="167" mass="19175">MSNVQQNTFRSPYTIDKIIFNNNEAQGVSNMIRKFVSKHMIPIKPDYYLVNCITGECTCLDFIWYGSLHSFCKHGHAALASNAKNHIIYTGSDEEAYTEILWQYKINGSEVFFLTEIQTTEKDPFRPNELPRQKHTTVGPSRINGIKLCESKEDSYQIIIEDDIGTN</sequence>
<protein>
    <submittedName>
        <fullName evidence="3">Proteophosphoglycan ppg4</fullName>
    </submittedName>
</protein>
<dbReference type="Proteomes" id="UP000439903">
    <property type="component" value="Unassembled WGS sequence"/>
</dbReference>
<comment type="caution">
    <text evidence="3">The sequence shown here is derived from an EMBL/GenBank/DDBJ whole genome shotgun (WGS) entry which is preliminary data.</text>
</comment>
<dbReference type="OrthoDB" id="2404417at2759"/>
<keyword evidence="4" id="KW-1185">Reference proteome</keyword>
<gene>
    <name evidence="3" type="ORF">F8M41_026300</name>
</gene>
<name>A0A8H3XHT9_GIGMA</name>
<evidence type="ECO:0000313" key="4">
    <source>
        <dbReference type="Proteomes" id="UP000439903"/>
    </source>
</evidence>
<dbReference type="InterPro" id="IPR007527">
    <property type="entry name" value="Znf_SWIM"/>
</dbReference>
<dbReference type="GO" id="GO:0008270">
    <property type="term" value="F:zinc ion binding"/>
    <property type="evidence" value="ECO:0007669"/>
    <property type="project" value="UniProtKB-KW"/>
</dbReference>